<keyword evidence="2" id="KW-0067">ATP-binding</keyword>
<dbReference type="STRING" id="914237.A0A1E1KTN9"/>
<dbReference type="SUPFAM" id="SSF100920">
    <property type="entry name" value="Heat shock protein 70kD (HSP70), peptide-binding domain"/>
    <property type="match status" value="1"/>
</dbReference>
<dbReference type="Proteomes" id="UP000178129">
    <property type="component" value="Unassembled WGS sequence"/>
</dbReference>
<comment type="caution">
    <text evidence="3">The sequence shown here is derived from an EMBL/GenBank/DDBJ whole genome shotgun (WGS) entry which is preliminary data.</text>
</comment>
<dbReference type="GO" id="GO:0140662">
    <property type="term" value="F:ATP-dependent protein folding chaperone"/>
    <property type="evidence" value="ECO:0007669"/>
    <property type="project" value="InterPro"/>
</dbReference>
<proteinExistence type="predicted"/>
<dbReference type="Gene3D" id="3.30.420.40">
    <property type="match status" value="2"/>
</dbReference>
<protein>
    <submittedName>
        <fullName evidence="3">Uncharacterized protein</fullName>
    </submittedName>
</protein>
<dbReference type="InterPro" id="IPR043129">
    <property type="entry name" value="ATPase_NBD"/>
</dbReference>
<name>A0A1E1KTN9_9HELO</name>
<reference evidence="4" key="1">
    <citation type="submission" date="2016-03" db="EMBL/GenBank/DDBJ databases">
        <authorList>
            <person name="Ploux O."/>
        </authorList>
    </citation>
    <scope>NUCLEOTIDE SEQUENCE [LARGE SCALE GENOMIC DNA]</scope>
    <source>
        <strain evidence="4">UK7</strain>
    </source>
</reference>
<accession>A0A1E1KTN9</accession>
<dbReference type="AlphaFoldDB" id="A0A1E1KTN9"/>
<sequence>MSLVSVNRAIVEVLGPIRDDFQLLSVEQQDLLSPVTVIALVSKLLSKSKIHMNQVDNILLFGDPSRATEAQSILDSFFNKKARAPVGFTSDQAVTYGAALQGNVIKGEGGYYGDGCQGLTMEVNRLDLGFENSTGYFIHVIPRNTLIPTRKSVKVSTAEDYQEAVTIRVLEGAREKTFGNKELGTLRLVDLPRLPKGVLEIVISFELDTNDKLEVSTRYEGGPEAENLSLGRESIQKRRLKAC</sequence>
<dbReference type="InParanoid" id="A0A1E1KTN9"/>
<keyword evidence="1" id="KW-0547">Nucleotide-binding</keyword>
<gene>
    <name evidence="3" type="ORF">RCO7_08326</name>
</gene>
<dbReference type="InterPro" id="IPR013126">
    <property type="entry name" value="Hsp_70_fam"/>
</dbReference>
<dbReference type="GO" id="GO:0005524">
    <property type="term" value="F:ATP binding"/>
    <property type="evidence" value="ECO:0007669"/>
    <property type="project" value="UniProtKB-KW"/>
</dbReference>
<dbReference type="PANTHER" id="PTHR19375">
    <property type="entry name" value="HEAT SHOCK PROTEIN 70KDA"/>
    <property type="match status" value="1"/>
</dbReference>
<dbReference type="EMBL" id="FJUW01000019">
    <property type="protein sequence ID" value="CZT00314.1"/>
    <property type="molecule type" value="Genomic_DNA"/>
</dbReference>
<evidence type="ECO:0000256" key="2">
    <source>
        <dbReference type="ARBA" id="ARBA00022840"/>
    </source>
</evidence>
<dbReference type="Gene3D" id="2.60.34.10">
    <property type="entry name" value="Substrate Binding Domain Of DNAk, Chain A, domain 1"/>
    <property type="match status" value="1"/>
</dbReference>
<dbReference type="SUPFAM" id="SSF53067">
    <property type="entry name" value="Actin-like ATPase domain"/>
    <property type="match status" value="1"/>
</dbReference>
<dbReference type="Pfam" id="PF00012">
    <property type="entry name" value="HSP70"/>
    <property type="match status" value="1"/>
</dbReference>
<dbReference type="PRINTS" id="PR00301">
    <property type="entry name" value="HEATSHOCK70"/>
</dbReference>
<evidence type="ECO:0000256" key="1">
    <source>
        <dbReference type="ARBA" id="ARBA00022741"/>
    </source>
</evidence>
<evidence type="ECO:0000313" key="3">
    <source>
        <dbReference type="EMBL" id="CZT00314.1"/>
    </source>
</evidence>
<evidence type="ECO:0000313" key="4">
    <source>
        <dbReference type="Proteomes" id="UP000178129"/>
    </source>
</evidence>
<organism evidence="3 4">
    <name type="scientific">Rhynchosporium graminicola</name>
    <dbReference type="NCBI Taxonomy" id="2792576"/>
    <lineage>
        <taxon>Eukaryota</taxon>
        <taxon>Fungi</taxon>
        <taxon>Dikarya</taxon>
        <taxon>Ascomycota</taxon>
        <taxon>Pezizomycotina</taxon>
        <taxon>Leotiomycetes</taxon>
        <taxon>Helotiales</taxon>
        <taxon>Ploettnerulaceae</taxon>
        <taxon>Rhynchosporium</taxon>
    </lineage>
</organism>
<dbReference type="InterPro" id="IPR029047">
    <property type="entry name" value="HSP70_peptide-bd_sf"/>
</dbReference>
<keyword evidence="4" id="KW-1185">Reference proteome</keyword>